<keyword evidence="2" id="KW-1185">Reference proteome</keyword>
<gene>
    <name evidence="1" type="ORF">Shyd_66340</name>
</gene>
<comment type="caution">
    <text evidence="1">The sequence shown here is derived from an EMBL/GenBank/DDBJ whole genome shotgun (WGS) entry which is preliminary data.</text>
</comment>
<sequence length="142" mass="15855">MAYEFRLDENGFLTAGAILEQPTLVIDELVVPEWGGGKIRLKMLSAKERDDFESSMVKVTRGGRQQLNNENFRARLVQLAAVDGEGKQLFTKHDIKTLGDLPAAGLQRVFNKINEMSAFSEDDLKEIEGDFDDARTDDSSSD</sequence>
<protein>
    <submittedName>
        <fullName evidence="1">Uncharacterized protein</fullName>
    </submittedName>
</protein>
<name>A0ABQ3PJQ7_9ACTN</name>
<proteinExistence type="predicted"/>
<accession>A0ABQ3PJQ7</accession>
<evidence type="ECO:0000313" key="2">
    <source>
        <dbReference type="Proteomes" id="UP001052739"/>
    </source>
</evidence>
<reference evidence="1" key="1">
    <citation type="submission" date="2024-05" db="EMBL/GenBank/DDBJ databases">
        <title>Whole genome shotgun sequence of Streptomyces hydrogenans NBRC 13475.</title>
        <authorList>
            <person name="Komaki H."/>
            <person name="Tamura T."/>
        </authorList>
    </citation>
    <scope>NUCLEOTIDE SEQUENCE</scope>
    <source>
        <strain evidence="1">NBRC 13475</strain>
    </source>
</reference>
<dbReference type="Gene3D" id="3.30.2220.20">
    <property type="entry name" value="Phage tail assembly chaperone gp13-like"/>
    <property type="match status" value="1"/>
</dbReference>
<dbReference type="EMBL" id="BNDW01000068">
    <property type="protein sequence ID" value="GHI25263.1"/>
    <property type="molecule type" value="Genomic_DNA"/>
</dbReference>
<dbReference type="InterPro" id="IPR038556">
    <property type="entry name" value="TAC_Gp13-like_sf"/>
</dbReference>
<dbReference type="RefSeq" id="WP_190222719.1">
    <property type="nucleotide sequence ID" value="NZ_BNBS01000020.1"/>
</dbReference>
<organism evidence="1 2">
    <name type="scientific">Streptomyces hydrogenans</name>
    <dbReference type="NCBI Taxonomy" id="1873719"/>
    <lineage>
        <taxon>Bacteria</taxon>
        <taxon>Bacillati</taxon>
        <taxon>Actinomycetota</taxon>
        <taxon>Actinomycetes</taxon>
        <taxon>Kitasatosporales</taxon>
        <taxon>Streptomycetaceae</taxon>
        <taxon>Streptomyces</taxon>
    </lineage>
</organism>
<evidence type="ECO:0000313" key="1">
    <source>
        <dbReference type="EMBL" id="GHI25263.1"/>
    </source>
</evidence>
<dbReference type="Proteomes" id="UP001052739">
    <property type="component" value="Unassembled WGS sequence"/>
</dbReference>